<sequence>MVQRFFAMKDERACIADLRSTFRFPGEIDKLQDLLAALEVIQGFTITLQRHDLAMNEARALQGTLVERFSGMASYLSPHASIRIERDL</sequence>
<accession>A0A396ZYE8</accession>
<dbReference type="EMBL" id="QUSZ01008330">
    <property type="protein sequence ID" value="RHY00563.1"/>
    <property type="molecule type" value="Genomic_DNA"/>
</dbReference>
<evidence type="ECO:0000313" key="1">
    <source>
        <dbReference type="EMBL" id="RHY00563.1"/>
    </source>
</evidence>
<reference evidence="1 2" key="1">
    <citation type="submission" date="2018-08" db="EMBL/GenBank/DDBJ databases">
        <title>Aphanomyces genome sequencing and annotation.</title>
        <authorList>
            <person name="Minardi D."/>
            <person name="Oidtmann B."/>
            <person name="Van Der Giezen M."/>
            <person name="Studholme D.J."/>
        </authorList>
    </citation>
    <scope>NUCLEOTIDE SEQUENCE [LARGE SCALE GENOMIC DNA]</scope>
    <source>
        <strain evidence="1 2">Kv</strain>
    </source>
</reference>
<dbReference type="Proteomes" id="UP000265427">
    <property type="component" value="Unassembled WGS sequence"/>
</dbReference>
<dbReference type="AlphaFoldDB" id="A0A396ZYE8"/>
<protein>
    <submittedName>
        <fullName evidence="1">Uncharacterized protein</fullName>
    </submittedName>
</protein>
<organism evidence="1 2">
    <name type="scientific">Aphanomyces astaci</name>
    <name type="common">Crayfish plague agent</name>
    <dbReference type="NCBI Taxonomy" id="112090"/>
    <lineage>
        <taxon>Eukaryota</taxon>
        <taxon>Sar</taxon>
        <taxon>Stramenopiles</taxon>
        <taxon>Oomycota</taxon>
        <taxon>Saprolegniomycetes</taxon>
        <taxon>Saprolegniales</taxon>
        <taxon>Verrucalvaceae</taxon>
        <taxon>Aphanomyces</taxon>
    </lineage>
</organism>
<comment type="caution">
    <text evidence="1">The sequence shown here is derived from an EMBL/GenBank/DDBJ whole genome shotgun (WGS) entry which is preliminary data.</text>
</comment>
<gene>
    <name evidence="1" type="ORF">DYB36_010599</name>
</gene>
<proteinExistence type="predicted"/>
<evidence type="ECO:0000313" key="2">
    <source>
        <dbReference type="Proteomes" id="UP000265427"/>
    </source>
</evidence>
<name>A0A396ZYE8_APHAT</name>